<dbReference type="GO" id="GO:0016491">
    <property type="term" value="F:oxidoreductase activity"/>
    <property type="evidence" value="ECO:0007669"/>
    <property type="project" value="InterPro"/>
</dbReference>
<accession>A0A1I0D7K2</accession>
<dbReference type="CDD" id="cd08267">
    <property type="entry name" value="MDR1"/>
    <property type="match status" value="1"/>
</dbReference>
<dbReference type="InterPro" id="IPR052733">
    <property type="entry name" value="Chloroplast_QOR"/>
</dbReference>
<dbReference type="InterPro" id="IPR011032">
    <property type="entry name" value="GroES-like_sf"/>
</dbReference>
<gene>
    <name evidence="2" type="ORF">SAMN04488546_1958</name>
</gene>
<dbReference type="PANTHER" id="PTHR44013">
    <property type="entry name" value="ZINC-TYPE ALCOHOL DEHYDROGENASE-LIKE PROTEIN C16A3.02C"/>
    <property type="match status" value="1"/>
</dbReference>
<dbReference type="EMBL" id="FOIE01000003">
    <property type="protein sequence ID" value="SET27902.1"/>
    <property type="molecule type" value="Genomic_DNA"/>
</dbReference>
<dbReference type="InterPro" id="IPR036291">
    <property type="entry name" value="NAD(P)-bd_dom_sf"/>
</dbReference>
<dbReference type="Pfam" id="PF13602">
    <property type="entry name" value="ADH_zinc_N_2"/>
    <property type="match status" value="1"/>
</dbReference>
<dbReference type="Gene3D" id="3.90.180.10">
    <property type="entry name" value="Medium-chain alcohol dehydrogenases, catalytic domain"/>
    <property type="match status" value="1"/>
</dbReference>
<dbReference type="RefSeq" id="WP_091442901.1">
    <property type="nucleotide sequence ID" value="NZ_FOIE01000003.1"/>
</dbReference>
<evidence type="ECO:0000313" key="2">
    <source>
        <dbReference type="EMBL" id="SET27902.1"/>
    </source>
</evidence>
<evidence type="ECO:0000313" key="3">
    <source>
        <dbReference type="Proteomes" id="UP000198507"/>
    </source>
</evidence>
<name>A0A1I0D7K2_9ACTN</name>
<dbReference type="Proteomes" id="UP000198507">
    <property type="component" value="Unassembled WGS sequence"/>
</dbReference>
<dbReference type="Gene3D" id="3.40.50.720">
    <property type="entry name" value="NAD(P)-binding Rossmann-like Domain"/>
    <property type="match status" value="1"/>
</dbReference>
<reference evidence="3" key="1">
    <citation type="submission" date="2016-10" db="EMBL/GenBank/DDBJ databases">
        <authorList>
            <person name="Varghese N."/>
            <person name="Submissions S."/>
        </authorList>
    </citation>
    <scope>NUCLEOTIDE SEQUENCE [LARGE SCALE GENOMIC DNA]</scope>
    <source>
        <strain evidence="3">DSM 44209</strain>
    </source>
</reference>
<dbReference type="SUPFAM" id="SSF51735">
    <property type="entry name" value="NAD(P)-binding Rossmann-fold domains"/>
    <property type="match status" value="1"/>
</dbReference>
<dbReference type="SMART" id="SM00829">
    <property type="entry name" value="PKS_ER"/>
    <property type="match status" value="1"/>
</dbReference>
<protein>
    <submittedName>
        <fullName evidence="2">NADPH:quinone reductase</fullName>
    </submittedName>
</protein>
<dbReference type="OrthoDB" id="9790818at2"/>
<dbReference type="PANTHER" id="PTHR44013:SF1">
    <property type="entry name" value="ZINC-TYPE ALCOHOL DEHYDROGENASE-LIKE PROTEIN C16A3.02C"/>
    <property type="match status" value="1"/>
</dbReference>
<feature type="domain" description="Enoyl reductase (ER)" evidence="1">
    <location>
        <begin position="10"/>
        <end position="320"/>
    </location>
</feature>
<evidence type="ECO:0000259" key="1">
    <source>
        <dbReference type="SMART" id="SM00829"/>
    </source>
</evidence>
<dbReference type="SUPFAM" id="SSF50129">
    <property type="entry name" value="GroES-like"/>
    <property type="match status" value="1"/>
</dbReference>
<keyword evidence="3" id="KW-1185">Reference proteome</keyword>
<proteinExistence type="predicted"/>
<organism evidence="2 3">
    <name type="scientific">Geodermatophilus poikilotrophus</name>
    <dbReference type="NCBI Taxonomy" id="1333667"/>
    <lineage>
        <taxon>Bacteria</taxon>
        <taxon>Bacillati</taxon>
        <taxon>Actinomycetota</taxon>
        <taxon>Actinomycetes</taxon>
        <taxon>Geodermatophilales</taxon>
        <taxon>Geodermatophilaceae</taxon>
        <taxon>Geodermatophilus</taxon>
    </lineage>
</organism>
<dbReference type="InterPro" id="IPR020843">
    <property type="entry name" value="ER"/>
</dbReference>
<dbReference type="AlphaFoldDB" id="A0A1I0D7K2"/>
<dbReference type="InterPro" id="IPR013154">
    <property type="entry name" value="ADH-like_N"/>
</dbReference>
<sequence length="343" mass="35756">MRAAVYRRFGGPDTVRVEEAPRPTVGPDDVLIRVHASTVSAADHRARSREVPRGLGLLAATGIGLLRPKRRVLGMDAAGVVEAVGRSVTRFAPGDEVVAMLGAAFGGHAEYARIRADGALAHKPRNMSFDDAVTLVFGGLTARGFLQQADLAPGATVLVNGASGAVGSAAVQLATHAGTRVTAVCSASNRELVTSLGADRVIEYATEDFTTASTAYDVIVDCVGNAPYERVAHLLEPGGALLLVTADLPAILRAPLRRRRTGHRVTADVGELTAEDLAVLVDLAEAGAFRAVRDRTFDLAHIAEAHRFVDTGHKRGNVVLRLSSAGTGLAPSAAAQQSEEAPS</sequence>
<dbReference type="Pfam" id="PF08240">
    <property type="entry name" value="ADH_N"/>
    <property type="match status" value="1"/>
</dbReference>